<keyword evidence="1" id="KW-0472">Membrane</keyword>
<evidence type="ECO:0000256" key="1">
    <source>
        <dbReference type="SAM" id="Phobius"/>
    </source>
</evidence>
<dbReference type="STRING" id="393003.SAMN05660461_4661"/>
<keyword evidence="3" id="KW-1185">Reference proteome</keyword>
<dbReference type="Proteomes" id="UP000190166">
    <property type="component" value="Unassembled WGS sequence"/>
</dbReference>
<feature type="transmembrane region" description="Helical" evidence="1">
    <location>
        <begin position="183"/>
        <end position="205"/>
    </location>
</feature>
<dbReference type="EMBL" id="FUZZ01000004">
    <property type="protein sequence ID" value="SKD08784.1"/>
    <property type="molecule type" value="Genomic_DNA"/>
</dbReference>
<reference evidence="2 3" key="1">
    <citation type="submission" date="2017-02" db="EMBL/GenBank/DDBJ databases">
        <authorList>
            <person name="Peterson S.W."/>
        </authorList>
    </citation>
    <scope>NUCLEOTIDE SEQUENCE [LARGE SCALE GENOMIC DNA]</scope>
    <source>
        <strain evidence="2 3">DSM 18108</strain>
    </source>
</reference>
<proteinExistence type="predicted"/>
<keyword evidence="1" id="KW-0812">Transmembrane</keyword>
<evidence type="ECO:0008006" key="4">
    <source>
        <dbReference type="Google" id="ProtNLM"/>
    </source>
</evidence>
<organism evidence="2 3">
    <name type="scientific">Chitinophaga ginsengisegetis</name>
    <dbReference type="NCBI Taxonomy" id="393003"/>
    <lineage>
        <taxon>Bacteria</taxon>
        <taxon>Pseudomonadati</taxon>
        <taxon>Bacteroidota</taxon>
        <taxon>Chitinophagia</taxon>
        <taxon>Chitinophagales</taxon>
        <taxon>Chitinophagaceae</taxon>
        <taxon>Chitinophaga</taxon>
    </lineage>
</organism>
<feature type="transmembrane region" description="Helical" evidence="1">
    <location>
        <begin position="26"/>
        <end position="46"/>
    </location>
</feature>
<accession>A0A1T5P7Q0</accession>
<feature type="transmembrane region" description="Helical" evidence="1">
    <location>
        <begin position="148"/>
        <end position="171"/>
    </location>
</feature>
<dbReference type="AlphaFoldDB" id="A0A1T5P7Q0"/>
<feature type="transmembrane region" description="Helical" evidence="1">
    <location>
        <begin position="82"/>
        <end position="100"/>
    </location>
</feature>
<keyword evidence="1" id="KW-1133">Transmembrane helix</keyword>
<feature type="transmembrane region" description="Helical" evidence="1">
    <location>
        <begin position="106"/>
        <end position="127"/>
    </location>
</feature>
<gene>
    <name evidence="2" type="ORF">SAMN05660461_4661</name>
</gene>
<protein>
    <recommendedName>
        <fullName evidence="4">Integral membrane protein</fullName>
    </recommendedName>
</protein>
<feature type="transmembrane region" description="Helical" evidence="1">
    <location>
        <begin position="52"/>
        <end position="70"/>
    </location>
</feature>
<name>A0A1T5P7Q0_9BACT</name>
<evidence type="ECO:0000313" key="3">
    <source>
        <dbReference type="Proteomes" id="UP000190166"/>
    </source>
</evidence>
<sequence>MVGVEALVLIPFLLNYKSLNFSSRCLLFYIVSCIVFAGGSVLVQRYIGNNMWFFSLMHFIQFAILSVFYYRNISNPTMKSIVKYMPFLLLAIFIFDLFFIEGVRAFNSISSGVKQLVVLTYGLYLFLQLLRDRNLIEKSIYIDSLPIFWYNSGIFIFACTEFLFCISYNHLQALFTTGIARMGMTIAILSINYIVGMISMILLYIGFSKIKKLKHANY</sequence>
<evidence type="ECO:0000313" key="2">
    <source>
        <dbReference type="EMBL" id="SKD08784.1"/>
    </source>
</evidence>